<keyword evidence="5" id="KW-0479">Metal-binding</keyword>
<dbReference type="Gene3D" id="3.30.342.10">
    <property type="entry name" value="DNA Polymerase, chain B, domain 1"/>
    <property type="match status" value="1"/>
</dbReference>
<keyword evidence="9" id="KW-0408">Iron</keyword>
<evidence type="ECO:0000256" key="5">
    <source>
        <dbReference type="ARBA" id="ARBA00022723"/>
    </source>
</evidence>
<dbReference type="Pfam" id="PF24055">
    <property type="entry name" value="POL3_N"/>
    <property type="match status" value="1"/>
</dbReference>
<evidence type="ECO:0000256" key="3">
    <source>
        <dbReference type="ARBA" id="ARBA00022679"/>
    </source>
</evidence>
<dbReference type="Pfam" id="PF03104">
    <property type="entry name" value="DNA_pol_B_exo1"/>
    <property type="match status" value="1"/>
</dbReference>
<dbReference type="GO" id="GO:0003887">
    <property type="term" value="F:DNA-directed DNA polymerase activity"/>
    <property type="evidence" value="ECO:0007669"/>
    <property type="project" value="UniProtKB-KW"/>
</dbReference>
<evidence type="ECO:0000256" key="9">
    <source>
        <dbReference type="ARBA" id="ARBA00023004"/>
    </source>
</evidence>
<dbReference type="PANTHER" id="PTHR45812">
    <property type="entry name" value="DNA POLYMERASE ZETA CATALYTIC SUBUNIT"/>
    <property type="match status" value="1"/>
</dbReference>
<dbReference type="CDD" id="cd05534">
    <property type="entry name" value="POLBc_zeta"/>
    <property type="match status" value="1"/>
</dbReference>
<keyword evidence="8 13" id="KW-0239">DNA-directed DNA polymerase</keyword>
<evidence type="ECO:0000313" key="18">
    <source>
        <dbReference type="EMBL" id="VDD89616.1"/>
    </source>
</evidence>
<comment type="catalytic activity">
    <reaction evidence="12 13">
        <text>DNA(n) + a 2'-deoxyribonucleoside 5'-triphosphate = DNA(n+1) + diphosphate</text>
        <dbReference type="Rhea" id="RHEA:22508"/>
        <dbReference type="Rhea" id="RHEA-COMP:17339"/>
        <dbReference type="Rhea" id="RHEA-COMP:17340"/>
        <dbReference type="ChEBI" id="CHEBI:33019"/>
        <dbReference type="ChEBI" id="CHEBI:61560"/>
        <dbReference type="ChEBI" id="CHEBI:173112"/>
        <dbReference type="EC" id="2.7.7.7"/>
    </reaction>
</comment>
<evidence type="ECO:0000259" key="16">
    <source>
        <dbReference type="Pfam" id="PF24055"/>
    </source>
</evidence>
<feature type="domain" description="DNA-directed DNA polymerase family B exonuclease" evidence="15">
    <location>
        <begin position="709"/>
        <end position="768"/>
    </location>
</feature>
<dbReference type="GO" id="GO:0046872">
    <property type="term" value="F:metal ion binding"/>
    <property type="evidence" value="ECO:0007669"/>
    <property type="project" value="UniProtKB-KW"/>
</dbReference>
<dbReference type="InterPro" id="IPR042087">
    <property type="entry name" value="DNA_pol_B_thumb"/>
</dbReference>
<dbReference type="Gene3D" id="3.90.1600.10">
    <property type="entry name" value="Palm domain of DNA polymerase"/>
    <property type="match status" value="1"/>
</dbReference>
<dbReference type="GO" id="GO:0000166">
    <property type="term" value="F:nucleotide binding"/>
    <property type="evidence" value="ECO:0007669"/>
    <property type="project" value="InterPro"/>
</dbReference>
<evidence type="ECO:0000259" key="14">
    <source>
        <dbReference type="Pfam" id="PF00136"/>
    </source>
</evidence>
<dbReference type="GO" id="GO:0006260">
    <property type="term" value="P:DNA replication"/>
    <property type="evidence" value="ECO:0007669"/>
    <property type="project" value="UniProtKB-KW"/>
</dbReference>
<dbReference type="PROSITE" id="PS00116">
    <property type="entry name" value="DNA_POLYMERASE_B"/>
    <property type="match status" value="1"/>
</dbReference>
<evidence type="ECO:0000256" key="8">
    <source>
        <dbReference type="ARBA" id="ARBA00022932"/>
    </source>
</evidence>
<evidence type="ECO:0000259" key="15">
    <source>
        <dbReference type="Pfam" id="PF03104"/>
    </source>
</evidence>
<dbReference type="WBParaSite" id="EVEC_0000465901-mRNA-1">
    <property type="protein sequence ID" value="EVEC_0000465901-mRNA-1"/>
    <property type="gene ID" value="EVEC_0000465901"/>
</dbReference>
<evidence type="ECO:0000256" key="1">
    <source>
        <dbReference type="ARBA" id="ARBA00001966"/>
    </source>
</evidence>
<evidence type="ECO:0000256" key="2">
    <source>
        <dbReference type="ARBA" id="ARBA00005755"/>
    </source>
</evidence>
<feature type="domain" description="DNA polymerase zeta catalytic subunit N-terminal" evidence="17">
    <location>
        <begin position="4"/>
        <end position="52"/>
    </location>
</feature>
<dbReference type="Proteomes" id="UP000274131">
    <property type="component" value="Unassembled WGS sequence"/>
</dbReference>
<feature type="domain" description="DNA-directed DNA polymerase family B multifunctional" evidence="14">
    <location>
        <begin position="886"/>
        <end position="1338"/>
    </location>
</feature>
<evidence type="ECO:0000313" key="20">
    <source>
        <dbReference type="WBParaSite" id="EVEC_0000465901-mRNA-1"/>
    </source>
</evidence>
<dbReference type="SMART" id="SM00486">
    <property type="entry name" value="POLBc"/>
    <property type="match status" value="1"/>
</dbReference>
<evidence type="ECO:0000256" key="11">
    <source>
        <dbReference type="ARBA" id="ARBA00023204"/>
    </source>
</evidence>
<keyword evidence="13" id="KW-0235">DNA replication</keyword>
<dbReference type="Pfam" id="PF24065">
    <property type="entry name" value="REV3_N"/>
    <property type="match status" value="1"/>
</dbReference>
<evidence type="ECO:0000313" key="19">
    <source>
        <dbReference type="Proteomes" id="UP000274131"/>
    </source>
</evidence>
<dbReference type="FunFam" id="1.10.287.690:FF:000002">
    <property type="entry name" value="DNA polymerase zeta"/>
    <property type="match status" value="1"/>
</dbReference>
<comment type="cofactor">
    <cofactor evidence="1">
        <name>[4Fe-4S] cluster</name>
        <dbReference type="ChEBI" id="CHEBI:49883"/>
    </cofactor>
</comment>
<dbReference type="InterPro" id="IPR056435">
    <property type="entry name" value="DPOD/Z_N"/>
</dbReference>
<evidence type="ECO:0000256" key="12">
    <source>
        <dbReference type="ARBA" id="ARBA00049244"/>
    </source>
</evidence>
<dbReference type="STRING" id="51028.A0A158QAB8"/>
<dbReference type="InterPro" id="IPR012337">
    <property type="entry name" value="RNaseH-like_sf"/>
</dbReference>
<dbReference type="SUPFAM" id="SSF53098">
    <property type="entry name" value="Ribonuclease H-like"/>
    <property type="match status" value="1"/>
</dbReference>
<dbReference type="InterPro" id="IPR056447">
    <property type="entry name" value="REV3_N"/>
</dbReference>
<dbReference type="InterPro" id="IPR043502">
    <property type="entry name" value="DNA/RNA_pol_sf"/>
</dbReference>
<dbReference type="InterPro" id="IPR006133">
    <property type="entry name" value="DNA-dir_DNA_pol_B_exonuc"/>
</dbReference>
<dbReference type="InterPro" id="IPR017964">
    <property type="entry name" value="DNA-dir_DNA_pol_B_CS"/>
</dbReference>
<protein>
    <recommendedName>
        <fullName evidence="13">DNA polymerase</fullName>
        <ecNumber evidence="13">2.7.7.7</ecNumber>
    </recommendedName>
</protein>
<dbReference type="SUPFAM" id="SSF56672">
    <property type="entry name" value="DNA/RNA polymerases"/>
    <property type="match status" value="1"/>
</dbReference>
<dbReference type="PANTHER" id="PTHR45812:SF1">
    <property type="entry name" value="DNA POLYMERASE ZETA CATALYTIC SUBUNIT"/>
    <property type="match status" value="1"/>
</dbReference>
<dbReference type="InterPro" id="IPR030559">
    <property type="entry name" value="PolZ_Rev3"/>
</dbReference>
<dbReference type="GO" id="GO:0042276">
    <property type="term" value="P:error-prone translesion synthesis"/>
    <property type="evidence" value="ECO:0007669"/>
    <property type="project" value="TreeGrafter"/>
</dbReference>
<dbReference type="GO" id="GO:0051536">
    <property type="term" value="F:iron-sulfur cluster binding"/>
    <property type="evidence" value="ECO:0007669"/>
    <property type="project" value="UniProtKB-KW"/>
</dbReference>
<evidence type="ECO:0000256" key="13">
    <source>
        <dbReference type="RuleBase" id="RU000442"/>
    </source>
</evidence>
<keyword evidence="10" id="KW-0411">Iron-sulfur</keyword>
<dbReference type="GO" id="GO:0016035">
    <property type="term" value="C:zeta DNA polymerase complex"/>
    <property type="evidence" value="ECO:0007669"/>
    <property type="project" value="InterPro"/>
</dbReference>
<dbReference type="Gene3D" id="3.30.420.10">
    <property type="entry name" value="Ribonuclease H-like superfamily/Ribonuclease H"/>
    <property type="match status" value="1"/>
</dbReference>
<dbReference type="OrthoDB" id="2414538at2759"/>
<evidence type="ECO:0000256" key="10">
    <source>
        <dbReference type="ARBA" id="ARBA00023014"/>
    </source>
</evidence>
<evidence type="ECO:0000256" key="7">
    <source>
        <dbReference type="ARBA" id="ARBA00022833"/>
    </source>
</evidence>
<evidence type="ECO:0000259" key="17">
    <source>
        <dbReference type="Pfam" id="PF24065"/>
    </source>
</evidence>
<evidence type="ECO:0000256" key="6">
    <source>
        <dbReference type="ARBA" id="ARBA00022763"/>
    </source>
</evidence>
<keyword evidence="3 13" id="KW-0808">Transferase</keyword>
<comment type="similarity">
    <text evidence="2 13">Belongs to the DNA polymerase type-B family.</text>
</comment>
<dbReference type="Pfam" id="PF00136">
    <property type="entry name" value="DNA_pol_B"/>
    <property type="match status" value="1"/>
</dbReference>
<dbReference type="Gene3D" id="1.10.132.60">
    <property type="entry name" value="DNA polymerase family B, C-terminal domain"/>
    <property type="match status" value="1"/>
</dbReference>
<keyword evidence="4 13" id="KW-0548">Nucleotidyltransferase</keyword>
<dbReference type="GO" id="GO:0005634">
    <property type="term" value="C:nucleus"/>
    <property type="evidence" value="ECO:0007669"/>
    <property type="project" value="TreeGrafter"/>
</dbReference>
<keyword evidence="7" id="KW-0862">Zinc</keyword>
<organism evidence="20">
    <name type="scientific">Enterobius vermicularis</name>
    <name type="common">Human pinworm</name>
    <dbReference type="NCBI Taxonomy" id="51028"/>
    <lineage>
        <taxon>Eukaryota</taxon>
        <taxon>Metazoa</taxon>
        <taxon>Ecdysozoa</taxon>
        <taxon>Nematoda</taxon>
        <taxon>Chromadorea</taxon>
        <taxon>Rhabditida</taxon>
        <taxon>Spirurina</taxon>
        <taxon>Oxyuridomorpha</taxon>
        <taxon>Oxyuroidea</taxon>
        <taxon>Oxyuridae</taxon>
        <taxon>Enterobius</taxon>
    </lineage>
</organism>
<dbReference type="InterPro" id="IPR023211">
    <property type="entry name" value="DNA_pol_palm_dom_sf"/>
</dbReference>
<keyword evidence="6" id="KW-0227">DNA damage</keyword>
<dbReference type="InterPro" id="IPR036397">
    <property type="entry name" value="RNaseH_sf"/>
</dbReference>
<accession>A0A158QAB8</accession>
<name>A0A158QAB8_ENTVE</name>
<dbReference type="InterPro" id="IPR006172">
    <property type="entry name" value="DNA-dir_DNA_pol_B"/>
</dbReference>
<reference evidence="20" key="1">
    <citation type="submission" date="2016-04" db="UniProtKB">
        <authorList>
            <consortium name="WormBaseParasite"/>
        </authorList>
    </citation>
    <scope>IDENTIFICATION</scope>
</reference>
<dbReference type="EMBL" id="UXUI01007837">
    <property type="protein sequence ID" value="VDD89616.1"/>
    <property type="molecule type" value="Genomic_DNA"/>
</dbReference>
<dbReference type="Gene3D" id="1.10.287.690">
    <property type="entry name" value="Helix hairpin bin"/>
    <property type="match status" value="1"/>
</dbReference>
<gene>
    <name evidence="18" type="ORF">EVEC_LOCUS4367</name>
</gene>
<feature type="domain" description="DNA polymerase delta/zeta catalytic subunit N-terminal" evidence="16">
    <location>
        <begin position="53"/>
        <end position="129"/>
    </location>
</feature>
<dbReference type="GO" id="GO:0003677">
    <property type="term" value="F:DNA binding"/>
    <property type="evidence" value="ECO:0007669"/>
    <property type="project" value="UniProtKB-KW"/>
</dbReference>
<dbReference type="InterPro" id="IPR006134">
    <property type="entry name" value="DNA-dir_DNA_pol_B_multi_dom"/>
</dbReference>
<dbReference type="PRINTS" id="PR00106">
    <property type="entry name" value="DNAPOLB"/>
</dbReference>
<keyword evidence="13" id="KW-0238">DNA-binding</keyword>
<proteinExistence type="inferred from homology"/>
<evidence type="ECO:0000256" key="4">
    <source>
        <dbReference type="ARBA" id="ARBA00022695"/>
    </source>
</evidence>
<keyword evidence="19" id="KW-1185">Reference proteome</keyword>
<dbReference type="GO" id="GO:0000724">
    <property type="term" value="P:double-strand break repair via homologous recombination"/>
    <property type="evidence" value="ECO:0007669"/>
    <property type="project" value="TreeGrafter"/>
</dbReference>
<sequence>MSELSLRNICCDFYLGKPNAINKQITKSTIHLPTIRIFGILESGQKCCVHVHGVFPYILLSLDTPVTTEIIQEISSMVNTIISRRDARFASGESAINSIEPSATKSIYGYYKEVTSFVKISFYSPFHVNIVSHALQQEAFSNMSFQVHEAHVPYLLQFFIDHCLFGMDLVHLRSVKYRISPRAGLAGVCNPGLNYIWKDEERRCRQRGVELKAESSQQDRPATVNDTERGWLKQLKDICKKFTSFSSDETHSSSFWRDSTLFNDTINEFDRTLSLNERALDATSVECAVYSDNLEEWPENEKDEINTSFEVNKENEEANEMSQPLFSLYTTSGSGTDAAPAESTMEKACLSDTSDNTSCISHASSSADIFQVGQTDKAGFGDSKKFDHEKIDDLDSHDDNSLLSNSSGSFDLFDEDPPDSPLNKFWMGHQSYTLPLHPSTEPPVKIKKFSQLPSCQKKEADWNRRLDSHKEISNSKDEERDYFNPDPRTLYEADIGSLITPCTSSIGGLFEFGQSEPENIFHGIVKKYRNYKNISSGEWLIPTSLLTLQKPAFHLKDLRGLHDEGEKLTSFGNSSNSETSLMRSDALLDNPKKILNTSSLESWCEPSFFNYSANRERLEATALVPEDPLSNPDEANVDIKNLCVLSMEVLARVPQNHRAADPQDDQVSPLNVLGIFCCVATDICMKDHHVDDEVAFLNNVDPAYFSFDFRVHCYQTEAEILDALVELMRRYDPDIVLGYNALRNSWGYLIERSIVLGRNLLSELSRYKVDIYEYWRPEVPTFNFDPTPRGRILINFWRVLRGESYTLSNIVQNVLGRRFPEYSLALLGEWLTSQQKFLVRTAVRHMMLSVRLSLRVLCQLDFFTRVAEMARVYGIQARFPTEIILQFSEVLSRGSQFRVESMLLRLARQNSLAAASVSPAQRNAMPSPETLALNMEPESGLYRDPVIVLDFQSLYPSVMIAYNYCFSTCLGRVTNIREVSENGNLDSMQIGALRYTLPVSQLIEMIRSDQIHISPVGGVFCKKAVRKGVVPMMLEEILSTRIMVKKAIKDYKENPRLGRILDARQLALKNIANVTYGYSAANWSGRMPCVEVADAILSKGREALESAIVMVNSGKYGKARVIYGDTDSLFVLCPGSSRAEAFEIGERIADDVTATNPNPMKLKLEKVMHPLILESKKRYVGMSYEKTDGEGVFDAKGIETVRRDGCPLVAKVLEKALRIVFRNDVPALVRYLDLQLSNLEKLPLTDFIFSKEYRKHYAESAVVPAKKIAERRRAVNLRDEPEAGERVPYLIVAGPPSATLISCVREPWEFASDSSLHINYEYYVHRHVLPSLHRALETVPLKFTWHRPATGDCYGSFQQQVTISKLLGAHGVVMDYSNCLNLSCLVTQKRISLRRSKVPEAVKCHHLCDSGTRLLF</sequence>
<reference evidence="18 19" key="2">
    <citation type="submission" date="2018-10" db="EMBL/GenBank/DDBJ databases">
        <authorList>
            <consortium name="Pathogen Informatics"/>
        </authorList>
    </citation>
    <scope>NUCLEOTIDE SEQUENCE [LARGE SCALE GENOMIC DNA]</scope>
</reference>
<dbReference type="EC" id="2.7.7.7" evidence="13"/>
<keyword evidence="11" id="KW-0234">DNA repair</keyword>